<evidence type="ECO:0000313" key="3">
    <source>
        <dbReference type="Proteomes" id="UP001628646"/>
    </source>
</evidence>
<gene>
    <name evidence="2" type="ORF">ACJ8NA_24505</name>
</gene>
<proteinExistence type="predicted"/>
<dbReference type="EMBL" id="JBJNUY010000011">
    <property type="protein sequence ID" value="MFL9001793.1"/>
    <property type="molecule type" value="Genomic_DNA"/>
</dbReference>
<dbReference type="Pfam" id="PF22513">
    <property type="entry name" value="FitA-like_RHH"/>
    <property type="match status" value="1"/>
</dbReference>
<dbReference type="InterPro" id="IPR013321">
    <property type="entry name" value="Arc_rbn_hlx_hlx"/>
</dbReference>
<comment type="caution">
    <text evidence="2">The sequence shown here is derived from an EMBL/GenBank/DDBJ whole genome shotgun (WGS) entry which is preliminary data.</text>
</comment>
<evidence type="ECO:0000313" key="2">
    <source>
        <dbReference type="EMBL" id="MFL9001793.1"/>
    </source>
</evidence>
<accession>A0ABW8W8Z3</accession>
<dbReference type="SUPFAM" id="SSF47598">
    <property type="entry name" value="Ribbon-helix-helix"/>
    <property type="match status" value="1"/>
</dbReference>
<evidence type="ECO:0000259" key="1">
    <source>
        <dbReference type="Pfam" id="PF22513"/>
    </source>
</evidence>
<dbReference type="InterPro" id="IPR010985">
    <property type="entry name" value="Ribbon_hlx_hlx"/>
</dbReference>
<name>A0ABW8W8Z3_9PSED</name>
<dbReference type="RefSeq" id="WP_407800808.1">
    <property type="nucleotide sequence ID" value="NZ_JBJNUX010000008.1"/>
</dbReference>
<dbReference type="Gene3D" id="1.10.1220.10">
    <property type="entry name" value="Met repressor-like"/>
    <property type="match status" value="1"/>
</dbReference>
<dbReference type="Proteomes" id="UP001628646">
    <property type="component" value="Unassembled WGS sequence"/>
</dbReference>
<reference evidence="2 3" key="1">
    <citation type="submission" date="2024-12" db="EMBL/GenBank/DDBJ databases">
        <title>Pseudomonas species isolated from Lotus nodules promote plant growth.</title>
        <authorList>
            <person name="Yu Y.-H."/>
            <person name="Kurtenbach J."/>
            <person name="Crosbie D."/>
            <person name="Brachmann A."/>
            <person name="Marin M."/>
        </authorList>
    </citation>
    <scope>NUCLEOTIDE SEQUENCE [LARGE SCALE GENOMIC DNA]</scope>
    <source>
        <strain evidence="2 3">PLb11B</strain>
    </source>
</reference>
<organism evidence="2 3">
    <name type="scientific">Pseudomonas azerbaijanorientalis</name>
    <dbReference type="NCBI Taxonomy" id="2842350"/>
    <lineage>
        <taxon>Bacteria</taxon>
        <taxon>Pseudomonadati</taxon>
        <taxon>Pseudomonadota</taxon>
        <taxon>Gammaproteobacteria</taxon>
        <taxon>Pseudomonadales</taxon>
        <taxon>Pseudomonadaceae</taxon>
        <taxon>Pseudomonas</taxon>
    </lineage>
</organism>
<keyword evidence="3" id="KW-1185">Reference proteome</keyword>
<protein>
    <submittedName>
        <fullName evidence="2">FitA-like ribbon-helix-helix domain-containing protein</fullName>
    </submittedName>
</protein>
<feature type="domain" description="Antitoxin FitA-like ribbon-helix-helix" evidence="1">
    <location>
        <begin position="2"/>
        <end position="39"/>
    </location>
</feature>
<sequence>MSLTINNIDRQLYEALRVAADINGLSIEEQACLILSKALEQSKCTDGLGTRIHKRFSIDDGVELDLPSR</sequence>
<dbReference type="InterPro" id="IPR053853">
    <property type="entry name" value="FitA-like_RHH"/>
</dbReference>